<protein>
    <submittedName>
        <fullName evidence="3">SDR family oxidoreductase</fullName>
    </submittedName>
</protein>
<dbReference type="PRINTS" id="PR00080">
    <property type="entry name" value="SDRFAMILY"/>
</dbReference>
<evidence type="ECO:0000313" key="4">
    <source>
        <dbReference type="Proteomes" id="UP000544054"/>
    </source>
</evidence>
<organism evidence="3 4">
    <name type="scientific">Chryseobacterium antibioticum</name>
    <dbReference type="NCBI Taxonomy" id="2728847"/>
    <lineage>
        <taxon>Bacteria</taxon>
        <taxon>Pseudomonadati</taxon>
        <taxon>Bacteroidota</taxon>
        <taxon>Flavobacteriia</taxon>
        <taxon>Flavobacteriales</taxon>
        <taxon>Weeksellaceae</taxon>
        <taxon>Chryseobacterium group</taxon>
        <taxon>Chryseobacterium</taxon>
    </lineage>
</organism>
<dbReference type="GO" id="GO:0048038">
    <property type="term" value="F:quinone binding"/>
    <property type="evidence" value="ECO:0007669"/>
    <property type="project" value="TreeGrafter"/>
</dbReference>
<dbReference type="FunFam" id="3.40.50.720:FF:000084">
    <property type="entry name" value="Short-chain dehydrogenase reductase"/>
    <property type="match status" value="1"/>
</dbReference>
<dbReference type="RefSeq" id="WP_169233914.1">
    <property type="nucleotide sequence ID" value="NZ_JABBGI010000006.1"/>
</dbReference>
<dbReference type="Pfam" id="PF13561">
    <property type="entry name" value="adh_short_C2"/>
    <property type="match status" value="1"/>
</dbReference>
<dbReference type="GO" id="GO:0006633">
    <property type="term" value="P:fatty acid biosynthetic process"/>
    <property type="evidence" value="ECO:0007669"/>
    <property type="project" value="TreeGrafter"/>
</dbReference>
<evidence type="ECO:0000313" key="3">
    <source>
        <dbReference type="EMBL" id="NML69355.1"/>
    </source>
</evidence>
<dbReference type="InterPro" id="IPR002347">
    <property type="entry name" value="SDR_fam"/>
</dbReference>
<evidence type="ECO:0000256" key="2">
    <source>
        <dbReference type="ARBA" id="ARBA00023002"/>
    </source>
</evidence>
<dbReference type="InterPro" id="IPR036291">
    <property type="entry name" value="NAD(P)-bd_dom_sf"/>
</dbReference>
<reference evidence="3 4" key="1">
    <citation type="submission" date="2020-04" db="EMBL/GenBank/DDBJ databases">
        <title>Chryseobacterium sp. RP-3-3 sp. nov., isolated from Jeju soil.</title>
        <authorList>
            <person name="Dahal R.H."/>
        </authorList>
    </citation>
    <scope>NUCLEOTIDE SEQUENCE [LARGE SCALE GENOMIC DNA]</scope>
    <source>
        <strain evidence="3 4">RP-3-3</strain>
    </source>
</reference>
<dbReference type="CDD" id="cd05233">
    <property type="entry name" value="SDR_c"/>
    <property type="match status" value="1"/>
</dbReference>
<comment type="caution">
    <text evidence="3">The sequence shown here is derived from an EMBL/GenBank/DDBJ whole genome shotgun (WGS) entry which is preliminary data.</text>
</comment>
<proteinExistence type="inferred from homology"/>
<dbReference type="EMBL" id="JABBGI010000006">
    <property type="protein sequence ID" value="NML69355.1"/>
    <property type="molecule type" value="Genomic_DNA"/>
</dbReference>
<keyword evidence="4" id="KW-1185">Reference proteome</keyword>
<dbReference type="Proteomes" id="UP000544054">
    <property type="component" value="Unassembled WGS sequence"/>
</dbReference>
<dbReference type="SUPFAM" id="SSF51735">
    <property type="entry name" value="NAD(P)-binding Rossmann-fold domains"/>
    <property type="match status" value="1"/>
</dbReference>
<keyword evidence="2" id="KW-0560">Oxidoreductase</keyword>
<name>A0A7Y0AL70_9FLAO</name>
<gene>
    <name evidence="3" type="ORF">HHL23_06055</name>
</gene>
<dbReference type="GO" id="GO:0016616">
    <property type="term" value="F:oxidoreductase activity, acting on the CH-OH group of donors, NAD or NADP as acceptor"/>
    <property type="evidence" value="ECO:0007669"/>
    <property type="project" value="TreeGrafter"/>
</dbReference>
<dbReference type="PANTHER" id="PTHR42760">
    <property type="entry name" value="SHORT-CHAIN DEHYDROGENASES/REDUCTASES FAMILY MEMBER"/>
    <property type="match status" value="1"/>
</dbReference>
<comment type="similarity">
    <text evidence="1">Belongs to the short-chain dehydrogenases/reductases (SDR) family.</text>
</comment>
<dbReference type="AlphaFoldDB" id="A0A7Y0AL70"/>
<sequence length="231" mass="25801">MKNKTIFITGNRKGIGLHLTHYYLEKGYNVLGCSRSESDLSHDNYHHFICDVTDEKSVNSVVREAKKKFDGIDVLINNAGIASMNHSLLTPGSTVKKVFETNFFGSFFFAKECAKVMRNKGGRIVNFSTVAVPLNLEGEMIYASSKAAVEKMTKILAKELADFQITVNAIGPTPIYTDLIKVIPKDKLQQLLDQQTIHRLGEFEDVENVIDFFISPKSNFITGQIIYLGGL</sequence>
<dbReference type="PRINTS" id="PR00081">
    <property type="entry name" value="GDHRDH"/>
</dbReference>
<evidence type="ECO:0000256" key="1">
    <source>
        <dbReference type="ARBA" id="ARBA00006484"/>
    </source>
</evidence>
<accession>A0A7Y0AL70</accession>
<dbReference type="Gene3D" id="3.40.50.720">
    <property type="entry name" value="NAD(P)-binding Rossmann-like Domain"/>
    <property type="match status" value="1"/>
</dbReference>
<dbReference type="PANTHER" id="PTHR42760:SF133">
    <property type="entry name" value="3-OXOACYL-[ACYL-CARRIER-PROTEIN] REDUCTASE"/>
    <property type="match status" value="1"/>
</dbReference>